<dbReference type="EC" id="2.4.1.255" evidence="3"/>
<dbReference type="Gene3D" id="3.40.50.11380">
    <property type="match status" value="1"/>
</dbReference>
<dbReference type="SUPFAM" id="SSF48452">
    <property type="entry name" value="TPR-like"/>
    <property type="match status" value="2"/>
</dbReference>
<dbReference type="Proteomes" id="UP001211204">
    <property type="component" value="Chromosome"/>
</dbReference>
<dbReference type="EMBL" id="AP026974">
    <property type="protein sequence ID" value="BDT78240.1"/>
    <property type="molecule type" value="Genomic_DNA"/>
</dbReference>
<dbReference type="SMART" id="SM00028">
    <property type="entry name" value="TPR"/>
    <property type="match status" value="8"/>
</dbReference>
<evidence type="ECO:0000256" key="6">
    <source>
        <dbReference type="ARBA" id="ARBA00022737"/>
    </source>
</evidence>
<evidence type="ECO:0000313" key="10">
    <source>
        <dbReference type="EMBL" id="BDT78240.1"/>
    </source>
</evidence>
<evidence type="ECO:0000256" key="3">
    <source>
        <dbReference type="ARBA" id="ARBA00011970"/>
    </source>
</evidence>
<protein>
    <recommendedName>
        <fullName evidence="3">protein O-GlcNAc transferase</fullName>
        <ecNumber evidence="3">2.4.1.255</ecNumber>
    </recommendedName>
</protein>
<dbReference type="Gene3D" id="1.25.40.10">
    <property type="entry name" value="Tetratricopeptide repeat domain"/>
    <property type="match status" value="3"/>
</dbReference>
<keyword evidence="5" id="KW-0808">Transferase</keyword>
<dbReference type="Pfam" id="PF13181">
    <property type="entry name" value="TPR_8"/>
    <property type="match status" value="1"/>
</dbReference>
<name>A0ABN6TSS3_9BURK</name>
<evidence type="ECO:0000259" key="9">
    <source>
        <dbReference type="Pfam" id="PF13844"/>
    </source>
</evidence>
<evidence type="ECO:0000256" key="4">
    <source>
        <dbReference type="ARBA" id="ARBA00022676"/>
    </source>
</evidence>
<dbReference type="InterPro" id="IPR037919">
    <property type="entry name" value="OGT"/>
</dbReference>
<dbReference type="InterPro" id="IPR029489">
    <property type="entry name" value="OGT/SEC/SPY_C"/>
</dbReference>
<dbReference type="Pfam" id="PF00515">
    <property type="entry name" value="TPR_1"/>
    <property type="match status" value="1"/>
</dbReference>
<feature type="domain" description="O-GlcNAc transferase C-terminal" evidence="9">
    <location>
        <begin position="509"/>
        <end position="702"/>
    </location>
</feature>
<evidence type="ECO:0000256" key="7">
    <source>
        <dbReference type="ARBA" id="ARBA00022803"/>
    </source>
</evidence>
<dbReference type="InterPro" id="IPR019734">
    <property type="entry name" value="TPR_rpt"/>
</dbReference>
<keyword evidence="4" id="KW-0328">Glycosyltransferase</keyword>
<keyword evidence="11" id="KW-1185">Reference proteome</keyword>
<comment type="pathway">
    <text evidence="1">Protein modification; protein glycosylation.</text>
</comment>
<evidence type="ECO:0000256" key="8">
    <source>
        <dbReference type="PROSITE-ProRule" id="PRU00339"/>
    </source>
</evidence>
<evidence type="ECO:0000256" key="5">
    <source>
        <dbReference type="ARBA" id="ARBA00022679"/>
    </source>
</evidence>
<feature type="domain" description="O-GlcNAc transferase C-terminal" evidence="9">
    <location>
        <begin position="325"/>
        <end position="502"/>
    </location>
</feature>
<dbReference type="InterPro" id="IPR011990">
    <property type="entry name" value="TPR-like_helical_dom_sf"/>
</dbReference>
<keyword evidence="7 8" id="KW-0802">TPR repeat</keyword>
<dbReference type="Pfam" id="PF13844">
    <property type="entry name" value="Glyco_transf_41"/>
    <property type="match status" value="2"/>
</dbReference>
<feature type="repeat" description="TPR" evidence="8">
    <location>
        <begin position="73"/>
        <end position="106"/>
    </location>
</feature>
<dbReference type="Gene3D" id="3.40.50.2000">
    <property type="entry name" value="Glycogen Phosphorylase B"/>
    <property type="match status" value="1"/>
</dbReference>
<feature type="repeat" description="TPR" evidence="8">
    <location>
        <begin position="174"/>
        <end position="207"/>
    </location>
</feature>
<organism evidence="10 11">
    <name type="scientific">Polynucleobacter yangtzensis</name>
    <dbReference type="NCBI Taxonomy" id="1743159"/>
    <lineage>
        <taxon>Bacteria</taxon>
        <taxon>Pseudomonadati</taxon>
        <taxon>Pseudomonadota</taxon>
        <taxon>Betaproteobacteria</taxon>
        <taxon>Burkholderiales</taxon>
        <taxon>Burkholderiaceae</taxon>
        <taxon>Polynucleobacter</taxon>
    </lineage>
</organism>
<dbReference type="Pfam" id="PF12895">
    <property type="entry name" value="ANAPC3"/>
    <property type="match status" value="1"/>
</dbReference>
<dbReference type="PANTHER" id="PTHR44366:SF1">
    <property type="entry name" value="UDP-N-ACETYLGLUCOSAMINE--PEPTIDE N-ACETYLGLUCOSAMINYLTRANSFERASE 110 KDA SUBUNIT"/>
    <property type="match status" value="1"/>
</dbReference>
<comment type="similarity">
    <text evidence="2">Belongs to the glycosyltransferase 41 family. O-GlcNAc transferase subfamily.</text>
</comment>
<sequence length="725" mass="81503">MQNKILELGRLAQHQVQAQAFDDAAITLEQILSIDPNECNALQLYGYVLANQERFVECVAVLKRANSIRPNDYSILINLGKALFDGGDYQQAIPIYEKSLSIQNDPYVLMDIGIAYARLGNSELALKFYDDTLLLASDSPDVLHNKGVELYKLGRIGEALEVTLKCLELAPSYFLAWSNLGNIYYLKKDYKKCLEFNEKALSLNPKSSEAWTNIGNALLMLGQTDESLQAHEISLSLNLLSAEAWAGKGEALIRMKRLGDALVAYKEAFRLNEDVALGMLSFLKMNLCEWDGLPEIHSKMLDHTNNKNLITEPFALLSINSSRAEQLRCARICSEKINRNLQALNKRKEALPNKKLRIGYFSSDFGNHPVGQLIENVLKFHDKDKFELIGFFLKSYSDDLVTERIKNLFDEQYILDGVPTASAIQEVENAQIDIAIDLNGYTSNSREDIIGSRVAPVQIAYLGYPGSVGLQSIDYTVADKIIIPVDHQNDYMGKVAYLPSYFPASRPVISDLKVPTRVSADLPEEGFVYCCFNAAYKITPDLFDVWMRLLLKTPNSVLWLSSPSDECIKNLQAEASARGVDDSRLIFAKRVENIEDHLLRLSLADLFLDTFYYNAHTTACDALSVGVPVLTKQGNTFASRVASSLLSTMNLAELIAYSVSEYEEIALSIAHSSQKLKQLKEKVRANRSSTDCFDIKQYVKHLETLYSKAYERYENKMPVEHLDLE</sequence>
<evidence type="ECO:0000256" key="1">
    <source>
        <dbReference type="ARBA" id="ARBA00004922"/>
    </source>
</evidence>
<evidence type="ECO:0000313" key="11">
    <source>
        <dbReference type="Proteomes" id="UP001211204"/>
    </source>
</evidence>
<dbReference type="PANTHER" id="PTHR44366">
    <property type="entry name" value="UDP-N-ACETYLGLUCOSAMINE--PEPTIDE N-ACETYLGLUCOSAMINYLTRANSFERASE 110 KDA SUBUNIT"/>
    <property type="match status" value="1"/>
</dbReference>
<gene>
    <name evidence="10" type="ORF">PKF032_01280</name>
</gene>
<dbReference type="Pfam" id="PF13432">
    <property type="entry name" value="TPR_16"/>
    <property type="match status" value="1"/>
</dbReference>
<dbReference type="RefSeq" id="WP_281745376.1">
    <property type="nucleotide sequence ID" value="NZ_AP026974.1"/>
</dbReference>
<accession>A0ABN6TSS3</accession>
<reference evidence="10 11" key="1">
    <citation type="submission" date="2022-11" db="EMBL/GenBank/DDBJ databases">
        <title>Complete Genome Sequences of three Polynucleobacter sp. Subcluster PnecC Strains KF022, KF023, and KF032 Isolated from a Shallow Eutrophic Lake in Japan.</title>
        <authorList>
            <person name="Ogata Y."/>
            <person name="Watanabe K."/>
            <person name="Takemine S."/>
            <person name="Shindo C."/>
            <person name="Kurokawa R."/>
            <person name="Suda W."/>
        </authorList>
    </citation>
    <scope>NUCLEOTIDE SEQUENCE [LARGE SCALE GENOMIC DNA]</scope>
    <source>
        <strain evidence="10 11">KF032</strain>
    </source>
</reference>
<evidence type="ECO:0000256" key="2">
    <source>
        <dbReference type="ARBA" id="ARBA00005386"/>
    </source>
</evidence>
<dbReference type="PROSITE" id="PS50005">
    <property type="entry name" value="TPR"/>
    <property type="match status" value="3"/>
</dbReference>
<keyword evidence="6" id="KW-0677">Repeat</keyword>
<proteinExistence type="inferred from homology"/>
<feature type="repeat" description="TPR" evidence="8">
    <location>
        <begin position="242"/>
        <end position="275"/>
    </location>
</feature>